<dbReference type="FunFam" id="3.40.190.10:FF:000005">
    <property type="entry name" value="Porphobilinogen deaminase"/>
    <property type="match status" value="1"/>
</dbReference>
<evidence type="ECO:0000256" key="4">
    <source>
        <dbReference type="ARBA" id="ARBA00011245"/>
    </source>
</evidence>
<accession>A0ABD5EAN3</accession>
<evidence type="ECO:0000313" key="13">
    <source>
        <dbReference type="Proteomes" id="UP001183607"/>
    </source>
</evidence>
<comment type="similarity">
    <text evidence="3">Belongs to the HMBS family.</text>
</comment>
<evidence type="ECO:0000256" key="9">
    <source>
        <dbReference type="NCBIfam" id="TIGR00212"/>
    </source>
</evidence>
<dbReference type="InterPro" id="IPR036803">
    <property type="entry name" value="Porphobilinogen_deaminase_C_sf"/>
</dbReference>
<sequence>MRESSGVVESVVTVGSRGSALARAQVREMVERWEREVPGVRFVRRVITEAGDADRSTPTVAGVTRRAGASAFSSRQEAALVRGEVDVVVHCLKDLPTAPAPGTVLLRTPGPREDVRDALCGATLAGLPTGARVGTGSTRRVAQLLALRPDLEVVPVRGNVPARLARTRTLDAVVLAAAGLHRLGLADEITEYLDPEAYPPAPGQGALAIQVREDSEAARLLAASGDAATDAEVRAERVLLAELHGGCSVPLGTWTSRPSPTLLRLHAAVTTPDGTHQIAATAQGPAADPEKLALTVAERLLAQGAARILATATA</sequence>
<dbReference type="InterPro" id="IPR022417">
    <property type="entry name" value="Porphobilin_deaminase_N"/>
</dbReference>
<dbReference type="EMBL" id="JAVRER010000046">
    <property type="protein sequence ID" value="MDT0418495.1"/>
    <property type="molecule type" value="Genomic_DNA"/>
</dbReference>
<proteinExistence type="inferred from homology"/>
<evidence type="ECO:0000256" key="7">
    <source>
        <dbReference type="ARBA" id="ARBA00023244"/>
    </source>
</evidence>
<evidence type="ECO:0000256" key="3">
    <source>
        <dbReference type="ARBA" id="ARBA00005638"/>
    </source>
</evidence>
<dbReference type="InterPro" id="IPR022419">
    <property type="entry name" value="Porphobilin_deaminase_cofac_BS"/>
</dbReference>
<comment type="subunit">
    <text evidence="4">Monomer.</text>
</comment>
<gene>
    <name evidence="12" type="primary">hemC</name>
    <name evidence="12" type="ORF">RM574_23715</name>
</gene>
<dbReference type="GO" id="GO:0005737">
    <property type="term" value="C:cytoplasm"/>
    <property type="evidence" value="ECO:0007669"/>
    <property type="project" value="UniProtKB-UniRule"/>
</dbReference>
<dbReference type="GO" id="GO:0006779">
    <property type="term" value="P:porphyrin-containing compound biosynthetic process"/>
    <property type="evidence" value="ECO:0007669"/>
    <property type="project" value="UniProtKB-UniRule"/>
</dbReference>
<dbReference type="PROSITE" id="PS00533">
    <property type="entry name" value="PORPHOBILINOGEN_DEAM"/>
    <property type="match status" value="1"/>
</dbReference>
<dbReference type="InterPro" id="IPR022418">
    <property type="entry name" value="Porphobilinogen_deaminase_C"/>
</dbReference>
<evidence type="ECO:0000259" key="11">
    <source>
        <dbReference type="Pfam" id="PF03900"/>
    </source>
</evidence>
<dbReference type="PANTHER" id="PTHR11557:SF0">
    <property type="entry name" value="PORPHOBILINOGEN DEAMINASE"/>
    <property type="match status" value="1"/>
</dbReference>
<dbReference type="Pfam" id="PF03900">
    <property type="entry name" value="Porphobil_deamC"/>
    <property type="match status" value="1"/>
</dbReference>
<organism evidence="12 13">
    <name type="scientific">Streptomyces evansiae</name>
    <dbReference type="NCBI Taxonomy" id="3075535"/>
    <lineage>
        <taxon>Bacteria</taxon>
        <taxon>Bacillati</taxon>
        <taxon>Actinomycetota</taxon>
        <taxon>Actinomycetes</taxon>
        <taxon>Kitasatosporales</taxon>
        <taxon>Streptomycetaceae</taxon>
        <taxon>Streptomyces</taxon>
    </lineage>
</organism>
<dbReference type="EC" id="2.5.1.61" evidence="5 9"/>
<dbReference type="SUPFAM" id="SSF54782">
    <property type="entry name" value="Porphobilinogen deaminase (hydroxymethylbilane synthase), C-terminal domain"/>
    <property type="match status" value="1"/>
</dbReference>
<dbReference type="Gene3D" id="3.40.190.10">
    <property type="entry name" value="Periplasmic binding protein-like II"/>
    <property type="match status" value="2"/>
</dbReference>
<evidence type="ECO:0000259" key="10">
    <source>
        <dbReference type="Pfam" id="PF01379"/>
    </source>
</evidence>
<keyword evidence="6 12" id="KW-0808">Transferase</keyword>
<name>A0ABD5EAN3_9ACTN</name>
<evidence type="ECO:0000256" key="8">
    <source>
        <dbReference type="ARBA" id="ARBA00048169"/>
    </source>
</evidence>
<dbReference type="GO" id="GO:0004418">
    <property type="term" value="F:hydroxymethylbilane synthase activity"/>
    <property type="evidence" value="ECO:0007669"/>
    <property type="project" value="UniProtKB-UniRule"/>
</dbReference>
<dbReference type="SUPFAM" id="SSF53850">
    <property type="entry name" value="Periplasmic binding protein-like II"/>
    <property type="match status" value="1"/>
</dbReference>
<dbReference type="Gene3D" id="3.30.160.40">
    <property type="entry name" value="Porphobilinogen deaminase, C-terminal domain"/>
    <property type="match status" value="1"/>
</dbReference>
<dbReference type="Pfam" id="PF01379">
    <property type="entry name" value="Porphobil_deam"/>
    <property type="match status" value="1"/>
</dbReference>
<evidence type="ECO:0000256" key="6">
    <source>
        <dbReference type="ARBA" id="ARBA00022679"/>
    </source>
</evidence>
<comment type="cofactor">
    <cofactor evidence="1">
        <name>dipyrromethane</name>
        <dbReference type="ChEBI" id="CHEBI:60342"/>
    </cofactor>
</comment>
<protein>
    <recommendedName>
        <fullName evidence="5 9">Hydroxymethylbilane synthase</fullName>
        <ecNumber evidence="5 9">2.5.1.61</ecNumber>
    </recommendedName>
</protein>
<dbReference type="Proteomes" id="UP001183607">
    <property type="component" value="Unassembled WGS sequence"/>
</dbReference>
<keyword evidence="7" id="KW-0627">Porphyrin biosynthesis</keyword>
<dbReference type="RefSeq" id="WP_093854170.1">
    <property type="nucleotide sequence ID" value="NZ_JAVRER010000046.1"/>
</dbReference>
<dbReference type="PRINTS" id="PR00151">
    <property type="entry name" value="PORPHBDMNASE"/>
</dbReference>
<evidence type="ECO:0000256" key="1">
    <source>
        <dbReference type="ARBA" id="ARBA00001916"/>
    </source>
</evidence>
<evidence type="ECO:0000313" key="12">
    <source>
        <dbReference type="EMBL" id="MDT0418495.1"/>
    </source>
</evidence>
<evidence type="ECO:0000256" key="2">
    <source>
        <dbReference type="ARBA" id="ARBA00002869"/>
    </source>
</evidence>
<dbReference type="InterPro" id="IPR000860">
    <property type="entry name" value="HemC"/>
</dbReference>
<feature type="domain" description="Porphobilinogen deaminase C-terminal" evidence="11">
    <location>
        <begin position="232"/>
        <end position="301"/>
    </location>
</feature>
<dbReference type="PANTHER" id="PTHR11557">
    <property type="entry name" value="PORPHOBILINOGEN DEAMINASE"/>
    <property type="match status" value="1"/>
</dbReference>
<dbReference type="AlphaFoldDB" id="A0ABD5EAN3"/>
<comment type="caution">
    <text evidence="12">The sequence shown here is derived from an EMBL/GenBank/DDBJ whole genome shotgun (WGS) entry which is preliminary data.</text>
</comment>
<comment type="function">
    <text evidence="2">Tetrapolymerization of the monopyrrole PBG into the hydroxymethylbilane pre-uroporphyrinogen in several discrete steps.</text>
</comment>
<dbReference type="NCBIfam" id="TIGR00212">
    <property type="entry name" value="hemC"/>
    <property type="match status" value="1"/>
</dbReference>
<reference evidence="13" key="1">
    <citation type="submission" date="2023-07" db="EMBL/GenBank/DDBJ databases">
        <title>30 novel species of actinomycetes from the DSMZ collection.</title>
        <authorList>
            <person name="Nouioui I."/>
        </authorList>
    </citation>
    <scope>NUCLEOTIDE SEQUENCE [LARGE SCALE GENOMIC DNA]</scope>
    <source>
        <strain evidence="13">DSM 41982</strain>
    </source>
</reference>
<evidence type="ECO:0000256" key="5">
    <source>
        <dbReference type="ARBA" id="ARBA00012655"/>
    </source>
</evidence>
<feature type="domain" description="Porphobilinogen deaminase N-terminal" evidence="10">
    <location>
        <begin position="12"/>
        <end position="217"/>
    </location>
</feature>
<comment type="catalytic activity">
    <reaction evidence="8">
        <text>4 porphobilinogen + H2O = hydroxymethylbilane + 4 NH4(+)</text>
        <dbReference type="Rhea" id="RHEA:13185"/>
        <dbReference type="ChEBI" id="CHEBI:15377"/>
        <dbReference type="ChEBI" id="CHEBI:28938"/>
        <dbReference type="ChEBI" id="CHEBI:57845"/>
        <dbReference type="ChEBI" id="CHEBI:58126"/>
        <dbReference type="EC" id="2.5.1.61"/>
    </reaction>
</comment>
<dbReference type="PIRSF" id="PIRSF001438">
    <property type="entry name" value="4pyrrol_synth_OHMeBilane_synth"/>
    <property type="match status" value="1"/>
</dbReference>